<keyword evidence="3" id="KW-0274">FAD</keyword>
<dbReference type="InterPro" id="IPR036188">
    <property type="entry name" value="FAD/NAD-bd_sf"/>
</dbReference>
<accession>A0AAV9P7X8</accession>
<reference evidence="7 8" key="1">
    <citation type="submission" date="2023-08" db="EMBL/GenBank/DDBJ databases">
        <title>Black Yeasts Isolated from many extreme environments.</title>
        <authorList>
            <person name="Coleine C."/>
            <person name="Stajich J.E."/>
            <person name="Selbmann L."/>
        </authorList>
    </citation>
    <scope>NUCLEOTIDE SEQUENCE [LARGE SCALE GENOMIC DNA]</scope>
    <source>
        <strain evidence="7 8">CCFEE 5935</strain>
    </source>
</reference>
<dbReference type="GO" id="GO:0004497">
    <property type="term" value="F:monooxygenase activity"/>
    <property type="evidence" value="ECO:0007669"/>
    <property type="project" value="UniProtKB-KW"/>
</dbReference>
<dbReference type="Gene3D" id="3.50.50.60">
    <property type="entry name" value="FAD/NAD(P)-binding domain"/>
    <property type="match status" value="1"/>
</dbReference>
<comment type="caution">
    <text evidence="7">The sequence shown here is derived from an EMBL/GenBank/DDBJ whole genome shotgun (WGS) entry which is preliminary data.</text>
</comment>
<evidence type="ECO:0000256" key="1">
    <source>
        <dbReference type="ARBA" id="ARBA00007992"/>
    </source>
</evidence>
<evidence type="ECO:0000256" key="5">
    <source>
        <dbReference type="ARBA" id="ARBA00023033"/>
    </source>
</evidence>
<dbReference type="PRINTS" id="PR00420">
    <property type="entry name" value="RNGMNOXGNASE"/>
</dbReference>
<dbReference type="PROSITE" id="PS51257">
    <property type="entry name" value="PROKAR_LIPOPROTEIN"/>
    <property type="match status" value="1"/>
</dbReference>
<protein>
    <recommendedName>
        <fullName evidence="6">FAD-binding domain-containing protein</fullName>
    </recommendedName>
</protein>
<dbReference type="RefSeq" id="XP_064658366.1">
    <property type="nucleotide sequence ID" value="XM_064803451.1"/>
</dbReference>
<dbReference type="InterPro" id="IPR050493">
    <property type="entry name" value="FAD-dep_Monooxygenase_BioMet"/>
</dbReference>
<dbReference type="EMBL" id="JAVRRT010000009">
    <property type="protein sequence ID" value="KAK5168900.1"/>
    <property type="molecule type" value="Genomic_DNA"/>
</dbReference>
<dbReference type="Proteomes" id="UP001337655">
    <property type="component" value="Unassembled WGS sequence"/>
</dbReference>
<dbReference type="SUPFAM" id="SSF51905">
    <property type="entry name" value="FAD/NAD(P)-binding domain"/>
    <property type="match status" value="1"/>
</dbReference>
<gene>
    <name evidence="7" type="ORF">LTR77_006209</name>
</gene>
<name>A0AAV9P7X8_9PEZI</name>
<dbReference type="GO" id="GO:0071949">
    <property type="term" value="F:FAD binding"/>
    <property type="evidence" value="ECO:0007669"/>
    <property type="project" value="InterPro"/>
</dbReference>
<evidence type="ECO:0000256" key="3">
    <source>
        <dbReference type="ARBA" id="ARBA00022827"/>
    </source>
</evidence>
<dbReference type="PANTHER" id="PTHR13789:SF316">
    <property type="entry name" value="FAD-BINDING DOMAIN-CONTAINING PROTEIN"/>
    <property type="match status" value="1"/>
</dbReference>
<comment type="similarity">
    <text evidence="1">Belongs to the paxM FAD-dependent monooxygenase family.</text>
</comment>
<dbReference type="InterPro" id="IPR002938">
    <property type="entry name" value="FAD-bd"/>
</dbReference>
<keyword evidence="2" id="KW-0285">Flavoprotein</keyword>
<evidence type="ECO:0000256" key="4">
    <source>
        <dbReference type="ARBA" id="ARBA00023002"/>
    </source>
</evidence>
<dbReference type="Pfam" id="PF01494">
    <property type="entry name" value="FAD_binding_3"/>
    <property type="match status" value="1"/>
</dbReference>
<organism evidence="7 8">
    <name type="scientific">Saxophila tyrrhenica</name>
    <dbReference type="NCBI Taxonomy" id="1690608"/>
    <lineage>
        <taxon>Eukaryota</taxon>
        <taxon>Fungi</taxon>
        <taxon>Dikarya</taxon>
        <taxon>Ascomycota</taxon>
        <taxon>Pezizomycotina</taxon>
        <taxon>Dothideomycetes</taxon>
        <taxon>Dothideomycetidae</taxon>
        <taxon>Mycosphaerellales</taxon>
        <taxon>Extremaceae</taxon>
        <taxon>Saxophila</taxon>
    </lineage>
</organism>
<evidence type="ECO:0000313" key="7">
    <source>
        <dbReference type="EMBL" id="KAK5168900.1"/>
    </source>
</evidence>
<proteinExistence type="inferred from homology"/>
<evidence type="ECO:0000259" key="6">
    <source>
        <dbReference type="Pfam" id="PF01494"/>
    </source>
</evidence>
<sequence>MKNTLDHVAIIGAGLGGCALALALSQYDVPITLFESRPAKSEPITSGVVLTPNGLYILDRLGVLPRIKDRCYISTHRVFKNGKDETTRKTVISGEELYGYSNHRVWRSVLLGEMKQMLEERNVQIQYDSRFQGIVSEDAEGVEYRINDEAHRASMLVGVDGIYSTVRKYLAPDVVPYYTGTMGVLAHIKRASVAWPYEDYELNATIQDKPGAIFFIAEDPKGEDIMIGMQKQAPEYSREDLERLQHDKDKLAEFYSERYDEWSPTPRKIIDQVRANKENAFIWPFLKVPTLPRWFSETGRVILCGDGEHAMPPSSGQGINQCLEDVDSLTLLLTSIDGEGRNDKILGALSWWQGTRQRRVDAVFDWATNSTNVERMSEQDRSKLLRERKAPERAQADDMSWLYRPSLERDVKAWLAEHR</sequence>
<evidence type="ECO:0000256" key="2">
    <source>
        <dbReference type="ARBA" id="ARBA00022630"/>
    </source>
</evidence>
<dbReference type="GeneID" id="89927549"/>
<dbReference type="AlphaFoldDB" id="A0AAV9P7X8"/>
<keyword evidence="4" id="KW-0560">Oxidoreductase</keyword>
<dbReference type="PANTHER" id="PTHR13789">
    <property type="entry name" value="MONOOXYGENASE"/>
    <property type="match status" value="1"/>
</dbReference>
<keyword evidence="5" id="KW-0503">Monooxygenase</keyword>
<feature type="domain" description="FAD-binding" evidence="6">
    <location>
        <begin position="8"/>
        <end position="343"/>
    </location>
</feature>
<evidence type="ECO:0000313" key="8">
    <source>
        <dbReference type="Proteomes" id="UP001337655"/>
    </source>
</evidence>
<keyword evidence="8" id="KW-1185">Reference proteome</keyword>